<evidence type="ECO:0000256" key="2">
    <source>
        <dbReference type="ARBA" id="ARBA00022741"/>
    </source>
</evidence>
<dbReference type="PANTHER" id="PTHR42939">
    <property type="entry name" value="ABC TRANSPORTER ATP-BINDING PROTEIN ALBC-RELATED"/>
    <property type="match status" value="1"/>
</dbReference>
<accession>A0A859FAV7</accession>
<keyword evidence="3 5" id="KW-0067">ATP-binding</keyword>
<dbReference type="InterPro" id="IPR051782">
    <property type="entry name" value="ABC_Transporter_VariousFunc"/>
</dbReference>
<keyword evidence="1" id="KW-0813">Transport</keyword>
<dbReference type="GO" id="GO:0016887">
    <property type="term" value="F:ATP hydrolysis activity"/>
    <property type="evidence" value="ECO:0007669"/>
    <property type="project" value="InterPro"/>
</dbReference>
<dbReference type="SMART" id="SM00382">
    <property type="entry name" value="AAA"/>
    <property type="match status" value="1"/>
</dbReference>
<name>A0A859FAV7_9BACI</name>
<dbReference type="KEGG" id="psua:FLK61_24360"/>
<evidence type="ECO:0000256" key="3">
    <source>
        <dbReference type="ARBA" id="ARBA00022840"/>
    </source>
</evidence>
<evidence type="ECO:0000313" key="6">
    <source>
        <dbReference type="Proteomes" id="UP000318138"/>
    </source>
</evidence>
<dbReference type="RefSeq" id="WP_176007962.1">
    <property type="nucleotide sequence ID" value="NZ_CP041372.2"/>
</dbReference>
<dbReference type="PROSITE" id="PS50893">
    <property type="entry name" value="ABC_TRANSPORTER_2"/>
    <property type="match status" value="1"/>
</dbReference>
<dbReference type="InterPro" id="IPR003439">
    <property type="entry name" value="ABC_transporter-like_ATP-bd"/>
</dbReference>
<dbReference type="Pfam" id="PF00005">
    <property type="entry name" value="ABC_tran"/>
    <property type="match status" value="1"/>
</dbReference>
<organism evidence="5 6">
    <name type="scientific">Paenalkalicoccus suaedae</name>
    <dbReference type="NCBI Taxonomy" id="2592382"/>
    <lineage>
        <taxon>Bacteria</taxon>
        <taxon>Bacillati</taxon>
        <taxon>Bacillota</taxon>
        <taxon>Bacilli</taxon>
        <taxon>Bacillales</taxon>
        <taxon>Bacillaceae</taxon>
        <taxon>Paenalkalicoccus</taxon>
    </lineage>
</organism>
<dbReference type="Gene3D" id="3.40.50.300">
    <property type="entry name" value="P-loop containing nucleotide triphosphate hydrolases"/>
    <property type="match status" value="1"/>
</dbReference>
<keyword evidence="6" id="KW-1185">Reference proteome</keyword>
<evidence type="ECO:0000259" key="4">
    <source>
        <dbReference type="PROSITE" id="PS50893"/>
    </source>
</evidence>
<dbReference type="AlphaFoldDB" id="A0A859FAV7"/>
<protein>
    <submittedName>
        <fullName evidence="5">ABC transporter ATP-binding protein</fullName>
    </submittedName>
</protein>
<dbReference type="PANTHER" id="PTHR42939:SF1">
    <property type="entry name" value="ABC TRANSPORTER ATP-BINDING PROTEIN ALBC-RELATED"/>
    <property type="match status" value="1"/>
</dbReference>
<evidence type="ECO:0000256" key="1">
    <source>
        <dbReference type="ARBA" id="ARBA00022448"/>
    </source>
</evidence>
<dbReference type="InterPro" id="IPR027417">
    <property type="entry name" value="P-loop_NTPase"/>
</dbReference>
<dbReference type="Proteomes" id="UP000318138">
    <property type="component" value="Chromosome"/>
</dbReference>
<dbReference type="GO" id="GO:0005524">
    <property type="term" value="F:ATP binding"/>
    <property type="evidence" value="ECO:0007669"/>
    <property type="project" value="UniProtKB-KW"/>
</dbReference>
<gene>
    <name evidence="5" type="ORF">FLK61_24360</name>
</gene>
<keyword evidence="2" id="KW-0547">Nucleotide-binding</keyword>
<dbReference type="CDD" id="cd03230">
    <property type="entry name" value="ABC_DR_subfamily_A"/>
    <property type="match status" value="1"/>
</dbReference>
<feature type="domain" description="ABC transporter" evidence="4">
    <location>
        <begin position="3"/>
        <end position="227"/>
    </location>
</feature>
<proteinExistence type="predicted"/>
<dbReference type="SUPFAM" id="SSF52540">
    <property type="entry name" value="P-loop containing nucleoside triphosphate hydrolases"/>
    <property type="match status" value="1"/>
</dbReference>
<dbReference type="InterPro" id="IPR003593">
    <property type="entry name" value="AAA+_ATPase"/>
</dbReference>
<sequence length="288" mass="32527">MIIDVKNVHKTYKKQPVLKGVDMQIEEPAILALVGPNGAGKTTLLHCMTNLLPIDQGSIHLLGKNHANPEIFYETAYMQDNRVLYDHLTGYDHLRFITQVQKMDAARIHEVTEQVGMSSYVKKRVRAYSLGMKQHLLLAMALINKPKLLLMDEPLNGLDPTSALRVRHILQEIAEAGTTVVLSSHILGEIDRLTDTIYFMKDGVLLKESADQFAINEYAIYVDQPHAAKSALEEMEHVRVKDGVIHFDESTVALARVLDTVSQQGLTITRIENERIGAEKRYRELFET</sequence>
<dbReference type="EMBL" id="CP041372">
    <property type="protein sequence ID" value="QKS69918.1"/>
    <property type="molecule type" value="Genomic_DNA"/>
</dbReference>
<reference evidence="6" key="1">
    <citation type="submission" date="2019-07" db="EMBL/GenBank/DDBJ databases">
        <title>Bacillus alkalisoli sp. nov. isolated from saline soil.</title>
        <authorList>
            <person name="Sun J.-Q."/>
            <person name="Xu L."/>
        </authorList>
    </citation>
    <scope>NUCLEOTIDE SEQUENCE [LARGE SCALE GENOMIC DNA]</scope>
    <source>
        <strain evidence="6">M4U3P1</strain>
    </source>
</reference>
<evidence type="ECO:0000313" key="5">
    <source>
        <dbReference type="EMBL" id="QKS69918.1"/>
    </source>
</evidence>